<feature type="compositionally biased region" description="Polar residues" evidence="10">
    <location>
        <begin position="1"/>
        <end position="20"/>
    </location>
</feature>
<evidence type="ECO:0000256" key="10">
    <source>
        <dbReference type="SAM" id="MobiDB-lite"/>
    </source>
</evidence>
<dbReference type="SUPFAM" id="SSF90123">
    <property type="entry name" value="ABC transporter transmembrane region"/>
    <property type="match status" value="1"/>
</dbReference>
<evidence type="ECO:0000256" key="9">
    <source>
        <dbReference type="ARBA" id="ARBA00061644"/>
    </source>
</evidence>
<evidence type="ECO:0000256" key="4">
    <source>
        <dbReference type="ARBA" id="ARBA00022692"/>
    </source>
</evidence>
<dbReference type="InterPro" id="IPR003439">
    <property type="entry name" value="ABC_transporter-like_ATP-bd"/>
</dbReference>
<keyword evidence="15" id="KW-1185">Reference proteome</keyword>
<feature type="domain" description="ABC transporter" evidence="12">
    <location>
        <begin position="387"/>
        <end position="622"/>
    </location>
</feature>
<evidence type="ECO:0000259" key="12">
    <source>
        <dbReference type="PROSITE" id="PS50893"/>
    </source>
</evidence>
<keyword evidence="4 11" id="KW-0812">Transmembrane</keyword>
<dbReference type="PROSITE" id="PS50929">
    <property type="entry name" value="ABC_TM1F"/>
    <property type="match status" value="1"/>
</dbReference>
<dbReference type="FunFam" id="3.40.50.300:FF:000299">
    <property type="entry name" value="ABC transporter ATP-binding protein/permease"/>
    <property type="match status" value="1"/>
</dbReference>
<dbReference type="InterPro" id="IPR039421">
    <property type="entry name" value="Type_1_exporter"/>
</dbReference>
<dbReference type="AlphaFoldDB" id="A0A543NFS8"/>
<name>A0A543NFS8_9ACTN</name>
<reference evidence="14 15" key="1">
    <citation type="submission" date="2019-06" db="EMBL/GenBank/DDBJ databases">
        <title>Sequencing the genomes of 1000 actinobacteria strains.</title>
        <authorList>
            <person name="Klenk H.-P."/>
        </authorList>
    </citation>
    <scope>NUCLEOTIDE SEQUENCE [LARGE SCALE GENOMIC DNA]</scope>
    <source>
        <strain evidence="14 15">DSM 45015</strain>
    </source>
</reference>
<dbReference type="InterPro" id="IPR003593">
    <property type="entry name" value="AAA+_ATPase"/>
</dbReference>
<evidence type="ECO:0000256" key="2">
    <source>
        <dbReference type="ARBA" id="ARBA00022448"/>
    </source>
</evidence>
<evidence type="ECO:0000256" key="8">
    <source>
        <dbReference type="ARBA" id="ARBA00023136"/>
    </source>
</evidence>
<dbReference type="Gene3D" id="1.20.1560.10">
    <property type="entry name" value="ABC transporter type 1, transmembrane domain"/>
    <property type="match status" value="1"/>
</dbReference>
<feature type="transmembrane region" description="Helical" evidence="11">
    <location>
        <begin position="207"/>
        <end position="226"/>
    </location>
</feature>
<gene>
    <name evidence="14" type="ORF">FHX37_0558</name>
</gene>
<feature type="transmembrane region" description="Helical" evidence="11">
    <location>
        <begin position="47"/>
        <end position="72"/>
    </location>
</feature>
<feature type="transmembrane region" description="Helical" evidence="11">
    <location>
        <begin position="183"/>
        <end position="201"/>
    </location>
</feature>
<organism evidence="14 15">
    <name type="scientific">Haloactinospora alba</name>
    <dbReference type="NCBI Taxonomy" id="405555"/>
    <lineage>
        <taxon>Bacteria</taxon>
        <taxon>Bacillati</taxon>
        <taxon>Actinomycetota</taxon>
        <taxon>Actinomycetes</taxon>
        <taxon>Streptosporangiales</taxon>
        <taxon>Nocardiopsidaceae</taxon>
        <taxon>Haloactinospora</taxon>
    </lineage>
</organism>
<keyword evidence="3" id="KW-1003">Cell membrane</keyword>
<feature type="domain" description="ABC transmembrane type-1" evidence="13">
    <location>
        <begin position="48"/>
        <end position="350"/>
    </location>
</feature>
<proteinExistence type="inferred from homology"/>
<dbReference type="GO" id="GO:0005524">
    <property type="term" value="F:ATP binding"/>
    <property type="evidence" value="ECO:0007669"/>
    <property type="project" value="UniProtKB-KW"/>
</dbReference>
<protein>
    <submittedName>
        <fullName evidence="14">ATP-binding cassette subfamily C protein CydC</fullName>
    </submittedName>
</protein>
<comment type="subcellular location">
    <subcellularLocation>
        <location evidence="1">Cell membrane</location>
        <topology evidence="1">Multi-pass membrane protein</topology>
    </subcellularLocation>
</comment>
<dbReference type="Pfam" id="PF00005">
    <property type="entry name" value="ABC_tran"/>
    <property type="match status" value="1"/>
</dbReference>
<evidence type="ECO:0000259" key="13">
    <source>
        <dbReference type="PROSITE" id="PS50929"/>
    </source>
</evidence>
<accession>A0A543NFS8</accession>
<keyword evidence="6 14" id="KW-0067">ATP-binding</keyword>
<feature type="transmembrane region" description="Helical" evidence="11">
    <location>
        <begin position="316"/>
        <end position="336"/>
    </location>
</feature>
<dbReference type="GO" id="GO:0140359">
    <property type="term" value="F:ABC-type transporter activity"/>
    <property type="evidence" value="ECO:0007669"/>
    <property type="project" value="InterPro"/>
</dbReference>
<feature type="region of interest" description="Disordered" evidence="10">
    <location>
        <begin position="1"/>
        <end position="24"/>
    </location>
</feature>
<dbReference type="SMART" id="SM00382">
    <property type="entry name" value="AAA"/>
    <property type="match status" value="1"/>
</dbReference>
<evidence type="ECO:0000256" key="7">
    <source>
        <dbReference type="ARBA" id="ARBA00022989"/>
    </source>
</evidence>
<dbReference type="GO" id="GO:0034040">
    <property type="term" value="F:ATPase-coupled lipid transmembrane transporter activity"/>
    <property type="evidence" value="ECO:0007669"/>
    <property type="project" value="TreeGrafter"/>
</dbReference>
<dbReference type="InterPro" id="IPR014223">
    <property type="entry name" value="ABC_CydC/D"/>
</dbReference>
<keyword evidence="8 11" id="KW-0472">Membrane</keyword>
<dbReference type="Gene3D" id="3.40.50.300">
    <property type="entry name" value="P-loop containing nucleotide triphosphate hydrolases"/>
    <property type="match status" value="1"/>
</dbReference>
<evidence type="ECO:0000256" key="6">
    <source>
        <dbReference type="ARBA" id="ARBA00022840"/>
    </source>
</evidence>
<dbReference type="GO" id="GO:0005886">
    <property type="term" value="C:plasma membrane"/>
    <property type="evidence" value="ECO:0007669"/>
    <property type="project" value="UniProtKB-SubCell"/>
</dbReference>
<evidence type="ECO:0000256" key="5">
    <source>
        <dbReference type="ARBA" id="ARBA00022741"/>
    </source>
</evidence>
<keyword evidence="7 11" id="KW-1133">Transmembrane helix</keyword>
<evidence type="ECO:0000256" key="11">
    <source>
        <dbReference type="SAM" id="Phobius"/>
    </source>
</evidence>
<dbReference type="InterPro" id="IPR017871">
    <property type="entry name" value="ABC_transporter-like_CS"/>
</dbReference>
<dbReference type="PANTHER" id="PTHR24221:SF654">
    <property type="entry name" value="ATP-BINDING CASSETTE SUB-FAMILY B MEMBER 6"/>
    <property type="match status" value="1"/>
</dbReference>
<dbReference type="NCBIfam" id="TIGR02868">
    <property type="entry name" value="CydC"/>
    <property type="match status" value="1"/>
</dbReference>
<dbReference type="EMBL" id="VFQC01000001">
    <property type="protein sequence ID" value="TQN30676.1"/>
    <property type="molecule type" value="Genomic_DNA"/>
</dbReference>
<dbReference type="InterPro" id="IPR011527">
    <property type="entry name" value="ABC1_TM_dom"/>
</dbReference>
<sequence length="622" mass="64749">MSDTQQATHPSGANGENTRGTGRAWRGRDPLVRMVALTLTPARVPRFALGAVLGAATTASAVALLAVAAWLLAKAAEHPPITALSVAVVATRALGITRGVARYLERLVTHDAAFRTLADVRTRVYERLARLESLPAAPDTDTRDPNPPESPSGTVRSGDLVSRLVSDTDATQDLLLRGLTPPVAALVTGSAVTAFCTVVFAPGGALLAAGLLLAGVAVPAATTVLGRGPGQRAARGRGDLSTALVDALHGAPDLVAYGAMPRAVERVERADAELTRSARHDAALLGVGAGAVTLVTGLTVWGTLLLGVAAVRGGELGAVSLAVLVLTAVAAFEIAAPLPAVAAKLGAVRASARRLFQVLDAPPPVAVPPDGAELPPRLPESDPRSGLRVSSLRARYGQHEPWALDGVDVSVPPGRTVAVLGPSGAGKSTLADVLLRFRDPDGGTVELDGADLTDCPPDEARRAIAGVPHDPHVFASTVRENLRLARPEADEEQLSEALRRVRLADEVAAMPDGLDTEVGTHGTRLSGGMRQRLALARALLAAPRVLVLDEPTAHVDPDTRGEVMSDLLAAARGYTTLLVTHDLAGLDQVDDIYVLSRGRVLQRGSHAELRARPGWYQRVSRR</sequence>
<evidence type="ECO:0000256" key="3">
    <source>
        <dbReference type="ARBA" id="ARBA00022475"/>
    </source>
</evidence>
<comment type="similarity">
    <text evidence="9">Belongs to the ABC transporter superfamily. Lipid exporter (TC 3.A.1.106) family.</text>
</comment>
<dbReference type="GO" id="GO:0034775">
    <property type="term" value="P:glutathione transmembrane transport"/>
    <property type="evidence" value="ECO:0007669"/>
    <property type="project" value="InterPro"/>
</dbReference>
<dbReference type="PANTHER" id="PTHR24221">
    <property type="entry name" value="ATP-BINDING CASSETTE SUB-FAMILY B"/>
    <property type="match status" value="1"/>
</dbReference>
<evidence type="ECO:0000313" key="15">
    <source>
        <dbReference type="Proteomes" id="UP000317422"/>
    </source>
</evidence>
<comment type="caution">
    <text evidence="14">The sequence shown here is derived from an EMBL/GenBank/DDBJ whole genome shotgun (WGS) entry which is preliminary data.</text>
</comment>
<dbReference type="GO" id="GO:0045454">
    <property type="term" value="P:cell redox homeostasis"/>
    <property type="evidence" value="ECO:0007669"/>
    <property type="project" value="InterPro"/>
</dbReference>
<dbReference type="InterPro" id="IPR036640">
    <property type="entry name" value="ABC1_TM_sf"/>
</dbReference>
<keyword evidence="2" id="KW-0813">Transport</keyword>
<dbReference type="PROSITE" id="PS00211">
    <property type="entry name" value="ABC_TRANSPORTER_1"/>
    <property type="match status" value="1"/>
</dbReference>
<dbReference type="Proteomes" id="UP000317422">
    <property type="component" value="Unassembled WGS sequence"/>
</dbReference>
<evidence type="ECO:0000313" key="14">
    <source>
        <dbReference type="EMBL" id="TQN30676.1"/>
    </source>
</evidence>
<dbReference type="SUPFAM" id="SSF52540">
    <property type="entry name" value="P-loop containing nucleoside triphosphate hydrolases"/>
    <property type="match status" value="1"/>
</dbReference>
<feature type="region of interest" description="Disordered" evidence="10">
    <location>
        <begin position="366"/>
        <end position="386"/>
    </location>
</feature>
<dbReference type="PROSITE" id="PS50893">
    <property type="entry name" value="ABC_TRANSPORTER_2"/>
    <property type="match status" value="1"/>
</dbReference>
<dbReference type="InterPro" id="IPR027417">
    <property type="entry name" value="P-loop_NTPase"/>
</dbReference>
<keyword evidence="5" id="KW-0547">Nucleotide-binding</keyword>
<feature type="region of interest" description="Disordered" evidence="10">
    <location>
        <begin position="135"/>
        <end position="159"/>
    </location>
</feature>
<dbReference type="RefSeq" id="WP_394344465.1">
    <property type="nucleotide sequence ID" value="NZ_VFQC01000001.1"/>
</dbReference>
<dbReference type="GO" id="GO:0016887">
    <property type="term" value="F:ATP hydrolysis activity"/>
    <property type="evidence" value="ECO:0007669"/>
    <property type="project" value="InterPro"/>
</dbReference>
<feature type="transmembrane region" description="Helical" evidence="11">
    <location>
        <begin position="283"/>
        <end position="310"/>
    </location>
</feature>
<evidence type="ECO:0000256" key="1">
    <source>
        <dbReference type="ARBA" id="ARBA00004651"/>
    </source>
</evidence>